<evidence type="ECO:0000313" key="2">
    <source>
        <dbReference type="EMBL" id="CAB5212799.1"/>
    </source>
</evidence>
<sequence>MDRNRYAEIMAQMSQVKPLTISGYPSTYTGGYDVAQPQAYAAPVNRYAETIAPMMGGSRMTTAEDTGGWVAPTSQTAYNISTLGRNLKYVSPITGALTGAYGNYLASKVNENYSNEGRNSGGGGHDWGGGGQTAATGGNNGDASGGGDRGTRGGFAQGGHVSIMDLQGPDPQGPDDGYAALKDGEFVINDKAVKKYGIELMQAINSGKISKGKLRGLLEM</sequence>
<feature type="region of interest" description="Disordered" evidence="1">
    <location>
        <begin position="116"/>
        <end position="178"/>
    </location>
</feature>
<evidence type="ECO:0000256" key="1">
    <source>
        <dbReference type="SAM" id="MobiDB-lite"/>
    </source>
</evidence>
<name>A0A6J7WGH7_9CAUD</name>
<feature type="compositionally biased region" description="Low complexity" evidence="1">
    <location>
        <begin position="167"/>
        <end position="177"/>
    </location>
</feature>
<feature type="compositionally biased region" description="Gly residues" evidence="1">
    <location>
        <begin position="119"/>
        <end position="157"/>
    </location>
</feature>
<gene>
    <name evidence="2" type="ORF">UFOVP189_51</name>
</gene>
<organism evidence="2">
    <name type="scientific">uncultured Caudovirales phage</name>
    <dbReference type="NCBI Taxonomy" id="2100421"/>
    <lineage>
        <taxon>Viruses</taxon>
        <taxon>Duplodnaviria</taxon>
        <taxon>Heunggongvirae</taxon>
        <taxon>Uroviricota</taxon>
        <taxon>Caudoviricetes</taxon>
        <taxon>Peduoviridae</taxon>
        <taxon>Maltschvirus</taxon>
        <taxon>Maltschvirus maltsch</taxon>
    </lineage>
</organism>
<proteinExistence type="predicted"/>
<reference evidence="2" key="1">
    <citation type="submission" date="2020-05" db="EMBL/GenBank/DDBJ databases">
        <authorList>
            <person name="Chiriac C."/>
            <person name="Salcher M."/>
            <person name="Ghai R."/>
            <person name="Kavagutti S V."/>
        </authorList>
    </citation>
    <scope>NUCLEOTIDE SEQUENCE</scope>
</reference>
<accession>A0A6J7WGH7</accession>
<dbReference type="EMBL" id="LR798234">
    <property type="protein sequence ID" value="CAB5212799.1"/>
    <property type="molecule type" value="Genomic_DNA"/>
</dbReference>
<protein>
    <submittedName>
        <fullName evidence="2">Uncharacterized protein</fullName>
    </submittedName>
</protein>